<keyword evidence="8" id="KW-0966">Cell projection</keyword>
<evidence type="ECO:0000259" key="5">
    <source>
        <dbReference type="Pfam" id="PF00460"/>
    </source>
</evidence>
<dbReference type="AlphaFoldDB" id="A0A2T4UIV5"/>
<dbReference type="NCBIfam" id="TIGR03506">
    <property type="entry name" value="FlgEFG_subfam"/>
    <property type="match status" value="2"/>
</dbReference>
<dbReference type="Pfam" id="PF22692">
    <property type="entry name" value="LlgE_F_G_D1"/>
    <property type="match status" value="1"/>
</dbReference>
<protein>
    <recommendedName>
        <fullName evidence="4">Flagellar hook protein FlgE</fullName>
    </recommendedName>
</protein>
<dbReference type="RefSeq" id="WP_107567602.1">
    <property type="nucleotide sequence ID" value="NZ_PYYB01000001.1"/>
</dbReference>
<reference evidence="8 9" key="1">
    <citation type="submission" date="2018-03" db="EMBL/GenBank/DDBJ databases">
        <title>Aquarubrobacter algicola gen. nov., sp. nov., a novel actinobacterium isolated from shallow eutrophic lake during the end of cyanobacterial harmful algal blooms.</title>
        <authorList>
            <person name="Chun S.J."/>
        </authorList>
    </citation>
    <scope>NUCLEOTIDE SEQUENCE [LARGE SCALE GENOMIC DNA]</scope>
    <source>
        <strain evidence="8 9">Seoho-28</strain>
    </source>
</reference>
<dbReference type="GO" id="GO:0009425">
    <property type="term" value="C:bacterial-type flagellum basal body"/>
    <property type="evidence" value="ECO:0007669"/>
    <property type="project" value="UniProtKB-SubCell"/>
</dbReference>
<organism evidence="8 9">
    <name type="scientific">Paraconexibacter algicola</name>
    <dbReference type="NCBI Taxonomy" id="2133960"/>
    <lineage>
        <taxon>Bacteria</taxon>
        <taxon>Bacillati</taxon>
        <taxon>Actinomycetota</taxon>
        <taxon>Thermoleophilia</taxon>
        <taxon>Solirubrobacterales</taxon>
        <taxon>Paraconexibacteraceae</taxon>
        <taxon>Paraconexibacter</taxon>
    </lineage>
</organism>
<dbReference type="InterPro" id="IPR037925">
    <property type="entry name" value="FlgE/F/G-like"/>
</dbReference>
<evidence type="ECO:0000256" key="1">
    <source>
        <dbReference type="ARBA" id="ARBA00004117"/>
    </source>
</evidence>
<feature type="domain" description="Flagellar basal-body/hook protein C-terminal" evidence="6">
    <location>
        <begin position="226"/>
        <end position="270"/>
    </location>
</feature>
<evidence type="ECO:0000256" key="4">
    <source>
        <dbReference type="RuleBase" id="RU362116"/>
    </source>
</evidence>
<dbReference type="Pfam" id="PF06429">
    <property type="entry name" value="Flg_bbr_C"/>
    <property type="match status" value="1"/>
</dbReference>
<dbReference type="GO" id="GO:0009424">
    <property type="term" value="C:bacterial-type flagellum hook"/>
    <property type="evidence" value="ECO:0007669"/>
    <property type="project" value="TreeGrafter"/>
</dbReference>
<dbReference type="OrthoDB" id="9804559at2"/>
<comment type="function">
    <text evidence="4">A flexible structure which links the flagellar filament to the drive apparatus in the basal body.</text>
</comment>
<dbReference type="InterPro" id="IPR001444">
    <property type="entry name" value="Flag_bb_rod_N"/>
</dbReference>
<accession>A0A2T4UIV5</accession>
<keyword evidence="8" id="KW-0282">Flagellum</keyword>
<evidence type="ECO:0000313" key="8">
    <source>
        <dbReference type="EMBL" id="PTL59166.1"/>
    </source>
</evidence>
<evidence type="ECO:0000256" key="3">
    <source>
        <dbReference type="ARBA" id="ARBA00023143"/>
    </source>
</evidence>
<keyword evidence="3 4" id="KW-0975">Bacterial flagellum</keyword>
<feature type="domain" description="Flagellar basal body rod protein N-terminal" evidence="5">
    <location>
        <begin position="7"/>
        <end position="35"/>
    </location>
</feature>
<comment type="subcellular location">
    <subcellularLocation>
        <location evidence="1 4">Bacterial flagellum basal body</location>
    </subcellularLocation>
</comment>
<evidence type="ECO:0000259" key="7">
    <source>
        <dbReference type="Pfam" id="PF22692"/>
    </source>
</evidence>
<dbReference type="Proteomes" id="UP000240739">
    <property type="component" value="Unassembled WGS sequence"/>
</dbReference>
<gene>
    <name evidence="8" type="primary">flgG</name>
    <name evidence="8" type="ORF">C7Y72_05645</name>
</gene>
<sequence length="272" mass="28547">MIRGMFSAISGLRNHQIMLDVTANNLANVNTVGFKSSRASFKDQLQQTYQFGTAAGPTTGGLNGRQVGLGVQLGTIDNQMGSGSLQATGNPLDVAIQGDGWFRVGLGAPPAMPTETQYTRAGNFRRNDQGYLVTADGYYVMGRTGTTDAYIQIPLGATDTIVGEDGSVSYIPSGGGARTSAGTISLAQFPNEEGLTRVSGNRWIADPASGTEIVGTPGGTFGVTTSGTLEMSNVDLAAEFTQMIVAQRGFQANSRVISTSDEMLQDLVNLKR</sequence>
<evidence type="ECO:0000259" key="6">
    <source>
        <dbReference type="Pfam" id="PF06429"/>
    </source>
</evidence>
<dbReference type="PANTHER" id="PTHR30435:SF1">
    <property type="entry name" value="FLAGELLAR HOOK PROTEIN FLGE"/>
    <property type="match status" value="1"/>
</dbReference>
<proteinExistence type="inferred from homology"/>
<dbReference type="PANTHER" id="PTHR30435">
    <property type="entry name" value="FLAGELLAR PROTEIN"/>
    <property type="match status" value="1"/>
</dbReference>
<dbReference type="GO" id="GO:0071978">
    <property type="term" value="P:bacterial-type flagellum-dependent swarming motility"/>
    <property type="evidence" value="ECO:0007669"/>
    <property type="project" value="TreeGrafter"/>
</dbReference>
<dbReference type="GO" id="GO:0005829">
    <property type="term" value="C:cytosol"/>
    <property type="evidence" value="ECO:0007669"/>
    <property type="project" value="TreeGrafter"/>
</dbReference>
<dbReference type="InterPro" id="IPR010930">
    <property type="entry name" value="Flg_bb/hook_C_dom"/>
</dbReference>
<evidence type="ECO:0000313" key="9">
    <source>
        <dbReference type="Proteomes" id="UP000240739"/>
    </source>
</evidence>
<keyword evidence="8" id="KW-0969">Cilium</keyword>
<dbReference type="InterPro" id="IPR053967">
    <property type="entry name" value="LlgE_F_G-like_D1"/>
</dbReference>
<name>A0A2T4UIV5_9ACTN</name>
<dbReference type="EMBL" id="PYYB01000001">
    <property type="protein sequence ID" value="PTL59166.1"/>
    <property type="molecule type" value="Genomic_DNA"/>
</dbReference>
<dbReference type="InterPro" id="IPR020013">
    <property type="entry name" value="Flagellar_FlgE/F/G"/>
</dbReference>
<comment type="similarity">
    <text evidence="2 4">Belongs to the flagella basal body rod proteins family.</text>
</comment>
<comment type="caution">
    <text evidence="8">The sequence shown here is derived from an EMBL/GenBank/DDBJ whole genome shotgun (WGS) entry which is preliminary data.</text>
</comment>
<feature type="domain" description="Flagellar hook protein FlgE/F/G-like D1" evidence="7">
    <location>
        <begin position="95"/>
        <end position="170"/>
    </location>
</feature>
<evidence type="ECO:0000256" key="2">
    <source>
        <dbReference type="ARBA" id="ARBA00009677"/>
    </source>
</evidence>
<keyword evidence="9" id="KW-1185">Reference proteome</keyword>
<dbReference type="SUPFAM" id="SSF117143">
    <property type="entry name" value="Flagellar hook protein flgE"/>
    <property type="match status" value="1"/>
</dbReference>
<dbReference type="Pfam" id="PF00460">
    <property type="entry name" value="Flg_bb_rod"/>
    <property type="match status" value="1"/>
</dbReference>